<accession>A0A0C2BUT3</accession>
<gene>
    <name evidence="1" type="ORF">ANCDUO_22233</name>
</gene>
<name>A0A0C2BUT3_9BILA</name>
<dbReference type="EMBL" id="KN767001">
    <property type="protein sequence ID" value="KIH47703.1"/>
    <property type="molecule type" value="Genomic_DNA"/>
</dbReference>
<protein>
    <submittedName>
        <fullName evidence="1">Uncharacterized protein</fullName>
    </submittedName>
</protein>
<dbReference type="PANTHER" id="PTHR47248">
    <property type="entry name" value="PROTEIN CBG06772"/>
    <property type="match status" value="1"/>
</dbReference>
<proteinExistence type="predicted"/>
<evidence type="ECO:0000313" key="1">
    <source>
        <dbReference type="EMBL" id="KIH47703.1"/>
    </source>
</evidence>
<dbReference type="InterPro" id="IPR052861">
    <property type="entry name" value="BPTI/Kunitz_domain"/>
</dbReference>
<dbReference type="PANTHER" id="PTHR47248:SF9">
    <property type="entry name" value="BPTI_KUNITZ INHIBITOR DOMAIN-CONTAINING PROTEIN"/>
    <property type="match status" value="1"/>
</dbReference>
<keyword evidence="2" id="KW-1185">Reference proteome</keyword>
<dbReference type="Proteomes" id="UP000054047">
    <property type="component" value="Unassembled WGS sequence"/>
</dbReference>
<organism evidence="1 2">
    <name type="scientific">Ancylostoma duodenale</name>
    <dbReference type="NCBI Taxonomy" id="51022"/>
    <lineage>
        <taxon>Eukaryota</taxon>
        <taxon>Metazoa</taxon>
        <taxon>Ecdysozoa</taxon>
        <taxon>Nematoda</taxon>
        <taxon>Chromadorea</taxon>
        <taxon>Rhabditida</taxon>
        <taxon>Rhabditina</taxon>
        <taxon>Rhabditomorpha</taxon>
        <taxon>Strongyloidea</taxon>
        <taxon>Ancylostomatidae</taxon>
        <taxon>Ancylostomatinae</taxon>
        <taxon>Ancylostoma</taxon>
    </lineage>
</organism>
<dbReference type="AlphaFoldDB" id="A0A0C2BUT3"/>
<dbReference type="OrthoDB" id="4473401at2759"/>
<sequence length="144" mass="15635">MYPPARGANGQALICGPPNMMGAPPGGLKVSKAEKVFAEVSKIAFADAPPPSTTPPVKNSPKLNEDGCPKDHKCVMGAFFGFCCPKANEDRYDAAYHPKCANGKEPYSEMRDGWREIRFGKSCADNFCPRGYKCQPADIFSYCC</sequence>
<evidence type="ECO:0000313" key="2">
    <source>
        <dbReference type="Proteomes" id="UP000054047"/>
    </source>
</evidence>
<reference evidence="1 2" key="1">
    <citation type="submission" date="2013-12" db="EMBL/GenBank/DDBJ databases">
        <title>Draft genome of the parsitic nematode Ancylostoma duodenale.</title>
        <authorList>
            <person name="Mitreva M."/>
        </authorList>
    </citation>
    <scope>NUCLEOTIDE SEQUENCE [LARGE SCALE GENOMIC DNA]</scope>
    <source>
        <strain evidence="1 2">Zhejiang</strain>
    </source>
</reference>